<dbReference type="Proteomes" id="UP000025947">
    <property type="component" value="Unassembled WGS sequence"/>
</dbReference>
<sequence>MPTPATRRHPTHHPDIRDVAVIGVEDQEFGQRLRAYIVVRPGASLTEHDVKEYVRNRLARFKVPRDELFVDALSRSAGGKVLKRLLNNPSLQGQAGVWHVAARRVDHRTYVGPRRRFRSPLRRRWL</sequence>
<accession>A0A051UJL3</accession>
<dbReference type="EMBL" id="JLXW01000001">
    <property type="protein sequence ID" value="KBZ69362.1"/>
    <property type="molecule type" value="Genomic_DNA"/>
</dbReference>
<dbReference type="HOGENOM" id="CLU_1979104_0_0_11"/>
<keyword evidence="5" id="KW-1185">Reference proteome</keyword>
<comment type="caution">
    <text evidence="4">The sequence shown here is derived from an EMBL/GenBank/DDBJ whole genome shotgun (WGS) entry which is preliminary data.</text>
</comment>
<dbReference type="InterPro" id="IPR045851">
    <property type="entry name" value="AMP-bd_C_sf"/>
</dbReference>
<dbReference type="Gene3D" id="3.30.300.30">
    <property type="match status" value="1"/>
</dbReference>
<dbReference type="SUPFAM" id="SSF56801">
    <property type="entry name" value="Acetyl-CoA synthetase-like"/>
    <property type="match status" value="1"/>
</dbReference>
<dbReference type="GO" id="GO:0031956">
    <property type="term" value="F:medium-chain fatty acid-CoA ligase activity"/>
    <property type="evidence" value="ECO:0007669"/>
    <property type="project" value="TreeGrafter"/>
</dbReference>
<dbReference type="GO" id="GO:0006631">
    <property type="term" value="P:fatty acid metabolic process"/>
    <property type="evidence" value="ECO:0007669"/>
    <property type="project" value="TreeGrafter"/>
</dbReference>
<proteinExistence type="inferred from homology"/>
<evidence type="ECO:0000313" key="4">
    <source>
        <dbReference type="EMBL" id="KBZ69362.1"/>
    </source>
</evidence>
<reference evidence="4 5" key="1">
    <citation type="submission" date="2014-04" db="EMBL/GenBank/DDBJ databases">
        <title>The Genome Sequence of Mycobacterium tuberculosis TKK-01-0051.</title>
        <authorList>
            <consortium name="The Broad Institute Genomics Platform"/>
            <consortium name="The Broad Institute Genome Sequencing Center for Infectious Disease"/>
            <person name="Earl A.M."/>
            <person name="Cohen K."/>
            <person name="Pym A."/>
            <person name="Bishai W."/>
            <person name="Maharaj K."/>
            <person name="Desjardins C."/>
            <person name="Abeel T."/>
            <person name="Young S."/>
            <person name="Zeng Q."/>
            <person name="Gargeya S."/>
            <person name="Abouelleil A."/>
            <person name="Alvarado L."/>
            <person name="Chapman S.B."/>
            <person name="Gainer-Dewar J."/>
            <person name="Goldberg J."/>
            <person name="Griggs A."/>
            <person name="Gujja S."/>
            <person name="Hansen M."/>
            <person name="Howarth C."/>
            <person name="Imamovic A."/>
            <person name="Larimer J."/>
            <person name="Murphy C."/>
            <person name="Naylor J."/>
            <person name="Pearson M."/>
            <person name="Poon T.W."/>
            <person name="Priest M."/>
            <person name="Roberts A."/>
            <person name="Saif S."/>
            <person name="Shea T."/>
            <person name="Sykes S."/>
            <person name="Wortman J."/>
            <person name="Nusbaum C."/>
            <person name="Birren B."/>
        </authorList>
    </citation>
    <scope>NUCLEOTIDE SEQUENCE [LARGE SCALE GENOMIC DNA]</scope>
    <source>
        <strain evidence="4 5">TKK-01-0051</strain>
    </source>
</reference>
<organism evidence="4 5">
    <name type="scientific">Mycobacterium [tuberculosis] TKK-01-0051</name>
    <dbReference type="NCBI Taxonomy" id="1324261"/>
    <lineage>
        <taxon>Bacteria</taxon>
        <taxon>Bacillati</taxon>
        <taxon>Actinomycetota</taxon>
        <taxon>Actinomycetes</taxon>
        <taxon>Mycobacteriales</taxon>
        <taxon>Mycobacteriaceae</taxon>
        <taxon>Mycobacterium</taxon>
        <taxon>Mycobacterium avium complex (MAC)</taxon>
    </lineage>
</organism>
<comment type="similarity">
    <text evidence="1">Belongs to the ATP-dependent AMP-binding enzyme family.</text>
</comment>
<evidence type="ECO:0000256" key="2">
    <source>
        <dbReference type="ARBA" id="ARBA00022598"/>
    </source>
</evidence>
<evidence type="ECO:0000313" key="5">
    <source>
        <dbReference type="Proteomes" id="UP000025947"/>
    </source>
</evidence>
<evidence type="ECO:0000256" key="1">
    <source>
        <dbReference type="ARBA" id="ARBA00006432"/>
    </source>
</evidence>
<dbReference type="PATRIC" id="fig|1324261.3.peg.83"/>
<protein>
    <recommendedName>
        <fullName evidence="3">AMP-binding enzyme C-terminal domain-containing protein</fullName>
    </recommendedName>
</protein>
<dbReference type="InterPro" id="IPR025110">
    <property type="entry name" value="AMP-bd_C"/>
</dbReference>
<feature type="domain" description="AMP-binding enzyme C-terminal" evidence="3">
    <location>
        <begin position="12"/>
        <end position="80"/>
    </location>
</feature>
<dbReference type="Pfam" id="PF13193">
    <property type="entry name" value="AMP-binding_C"/>
    <property type="match status" value="1"/>
</dbReference>
<dbReference type="PANTHER" id="PTHR43201">
    <property type="entry name" value="ACYL-COA SYNTHETASE"/>
    <property type="match status" value="1"/>
</dbReference>
<evidence type="ECO:0000259" key="3">
    <source>
        <dbReference type="Pfam" id="PF13193"/>
    </source>
</evidence>
<gene>
    <name evidence="4" type="ORF">K875_00077</name>
</gene>
<keyword evidence="2" id="KW-0436">Ligase</keyword>
<name>A0A051UJL3_9MYCO</name>
<dbReference type="RefSeq" id="WP_199778378.1">
    <property type="nucleotide sequence ID" value="NZ_KK328284.1"/>
</dbReference>
<dbReference type="AlphaFoldDB" id="A0A051UJL3"/>
<dbReference type="PANTHER" id="PTHR43201:SF5">
    <property type="entry name" value="MEDIUM-CHAIN ACYL-COA LIGASE ACSF2, MITOCHONDRIAL"/>
    <property type="match status" value="1"/>
</dbReference>